<feature type="region of interest" description="Disordered" evidence="1">
    <location>
        <begin position="136"/>
        <end position="201"/>
    </location>
</feature>
<accession>A0A507B298</accession>
<dbReference type="GeneID" id="41975522"/>
<dbReference type="EMBL" id="SKBQ01000051">
    <property type="protein sequence ID" value="TPX11038.1"/>
    <property type="molecule type" value="Genomic_DNA"/>
</dbReference>
<feature type="compositionally biased region" description="Low complexity" evidence="1">
    <location>
        <begin position="361"/>
        <end position="375"/>
    </location>
</feature>
<feature type="region of interest" description="Disordered" evidence="1">
    <location>
        <begin position="79"/>
        <end position="124"/>
    </location>
</feature>
<feature type="region of interest" description="Disordered" evidence="1">
    <location>
        <begin position="352"/>
        <end position="391"/>
    </location>
</feature>
<name>A0A507B298_9PEZI</name>
<feature type="compositionally biased region" description="Basic and acidic residues" evidence="1">
    <location>
        <begin position="136"/>
        <end position="149"/>
    </location>
</feature>
<feature type="region of interest" description="Disordered" evidence="1">
    <location>
        <begin position="270"/>
        <end position="316"/>
    </location>
</feature>
<keyword evidence="3" id="KW-1185">Reference proteome</keyword>
<feature type="compositionally biased region" description="Low complexity" evidence="1">
    <location>
        <begin position="159"/>
        <end position="174"/>
    </location>
</feature>
<dbReference type="AlphaFoldDB" id="A0A507B298"/>
<evidence type="ECO:0000313" key="2">
    <source>
        <dbReference type="EMBL" id="TPX11038.1"/>
    </source>
</evidence>
<reference evidence="2 3" key="1">
    <citation type="submission" date="2019-06" db="EMBL/GenBank/DDBJ databases">
        <title>Draft genome sequence of the filamentous fungus Phialemoniopsis curvata isolated from diesel fuel.</title>
        <authorList>
            <person name="Varaljay V.A."/>
            <person name="Lyon W.J."/>
            <person name="Crouch A.L."/>
            <person name="Drake C.E."/>
            <person name="Hollomon J.M."/>
            <person name="Nadeau L.J."/>
            <person name="Nunn H.S."/>
            <person name="Stevenson B.S."/>
            <person name="Bojanowski C.L."/>
            <person name="Crookes-Goodson W.J."/>
        </authorList>
    </citation>
    <scope>NUCLEOTIDE SEQUENCE [LARGE SCALE GENOMIC DNA]</scope>
    <source>
        <strain evidence="2 3">D216</strain>
    </source>
</reference>
<evidence type="ECO:0000313" key="3">
    <source>
        <dbReference type="Proteomes" id="UP000319257"/>
    </source>
</evidence>
<dbReference type="InParanoid" id="A0A507B298"/>
<dbReference type="Proteomes" id="UP000319257">
    <property type="component" value="Unassembled WGS sequence"/>
</dbReference>
<evidence type="ECO:0000256" key="1">
    <source>
        <dbReference type="SAM" id="MobiDB-lite"/>
    </source>
</evidence>
<gene>
    <name evidence="2" type="ORF">E0L32_008075</name>
</gene>
<organism evidence="2 3">
    <name type="scientific">Thyridium curvatum</name>
    <dbReference type="NCBI Taxonomy" id="1093900"/>
    <lineage>
        <taxon>Eukaryota</taxon>
        <taxon>Fungi</taxon>
        <taxon>Dikarya</taxon>
        <taxon>Ascomycota</taxon>
        <taxon>Pezizomycotina</taxon>
        <taxon>Sordariomycetes</taxon>
        <taxon>Sordariomycetidae</taxon>
        <taxon>Thyridiales</taxon>
        <taxon>Thyridiaceae</taxon>
        <taxon>Thyridium</taxon>
    </lineage>
</organism>
<dbReference type="RefSeq" id="XP_030992749.1">
    <property type="nucleotide sequence ID" value="XM_031142889.1"/>
</dbReference>
<feature type="compositionally biased region" description="Basic and acidic residues" evidence="1">
    <location>
        <begin position="186"/>
        <end position="198"/>
    </location>
</feature>
<protein>
    <submittedName>
        <fullName evidence="2">Uncharacterized protein</fullName>
    </submittedName>
</protein>
<sequence>MPSEHDITFRILRCQPVPPARGPRHPRGARGPAAASAADEKVLLGLYSSSSFLASTAAITTAAPVPTQRHLLARYLQRGPPRQQRVGGHRHDRDPSRGLHLLGLGRARRADNRRPSATTPAPAPAAAVLVEEALPGHEEGGRGPEHPLEGGEGDGPAGGAAHAATAVLEAAQEGRQGDEADEVEEQVGRVDGQPDSRAPRGCVDLHMGMYALATMIQTKEKMDQHGTKIMRLISPGALIDLVSILYQFATAPKLTFLSIPSGRCGFTKGGRRTINGEDENENSDGQLHPAEDEDRSPGLHRADLGKNRHGHFMPPAAKGVREWRSRGLGGAASWISQSEAHMKRRDQWEFMLPLRAQSAKPTTNRPPTNPPQRQRAGSTDEDAVPITARTP</sequence>
<proteinExistence type="predicted"/>
<feature type="compositionally biased region" description="Basic and acidic residues" evidence="1">
    <location>
        <begin position="295"/>
        <end position="306"/>
    </location>
</feature>
<comment type="caution">
    <text evidence="2">The sequence shown here is derived from an EMBL/GenBank/DDBJ whole genome shotgun (WGS) entry which is preliminary data.</text>
</comment>